<sequence length="88" mass="10037">MAIPMNEIKAQALQLLKAEADKIEHLIEVQRSNLTMPKCPLYEEVLDTQLFGLSRVIDFLTRLDLLSKEEGKDILDELEKRVSAKIGQ</sequence>
<proteinExistence type="predicted"/>
<keyword evidence="2" id="KW-1185">Reference proteome</keyword>
<dbReference type="EMBL" id="BJXX01000117">
    <property type="protein sequence ID" value="GEN35126.1"/>
    <property type="molecule type" value="Genomic_DNA"/>
</dbReference>
<accession>A0A511V873</accession>
<comment type="caution">
    <text evidence="1">The sequence shown here is derived from an EMBL/GenBank/DDBJ whole genome shotgun (WGS) entry which is preliminary data.</text>
</comment>
<organism evidence="1 2">
    <name type="scientific">Aneurinibacillus danicus</name>
    <dbReference type="NCBI Taxonomy" id="267746"/>
    <lineage>
        <taxon>Bacteria</taxon>
        <taxon>Bacillati</taxon>
        <taxon>Bacillota</taxon>
        <taxon>Bacilli</taxon>
        <taxon>Bacillales</taxon>
        <taxon>Paenibacillaceae</taxon>
        <taxon>Aneurinibacillus group</taxon>
        <taxon>Aneurinibacillus</taxon>
    </lineage>
</organism>
<protein>
    <submittedName>
        <fullName evidence="1">UPF0358 protein</fullName>
    </submittedName>
</protein>
<evidence type="ECO:0000313" key="2">
    <source>
        <dbReference type="Proteomes" id="UP000321157"/>
    </source>
</evidence>
<dbReference type="AlphaFoldDB" id="A0A511V873"/>
<name>A0A511V873_9BACL</name>
<dbReference type="InterPro" id="IPR009983">
    <property type="entry name" value="UPF0358"/>
</dbReference>
<gene>
    <name evidence="1" type="ORF">ADA01nite_25860</name>
</gene>
<reference evidence="1 2" key="1">
    <citation type="submission" date="2019-07" db="EMBL/GenBank/DDBJ databases">
        <title>Whole genome shotgun sequence of Aneurinibacillus danicus NBRC 102444.</title>
        <authorList>
            <person name="Hosoyama A."/>
            <person name="Uohara A."/>
            <person name="Ohji S."/>
            <person name="Ichikawa N."/>
        </authorList>
    </citation>
    <scope>NUCLEOTIDE SEQUENCE [LARGE SCALE GENOMIC DNA]</scope>
    <source>
        <strain evidence="1 2">NBRC 102444</strain>
    </source>
</reference>
<evidence type="ECO:0000313" key="1">
    <source>
        <dbReference type="EMBL" id="GEN35126.1"/>
    </source>
</evidence>
<dbReference type="Pfam" id="PF07408">
    <property type="entry name" value="DUF1507"/>
    <property type="match status" value="1"/>
</dbReference>
<dbReference type="Proteomes" id="UP000321157">
    <property type="component" value="Unassembled WGS sequence"/>
</dbReference>
<dbReference type="NCBIfam" id="NF010187">
    <property type="entry name" value="PRK13666.1"/>
    <property type="match status" value="1"/>
</dbReference>
<dbReference type="SUPFAM" id="SSF140404">
    <property type="entry name" value="EF2458-like"/>
    <property type="match status" value="1"/>
</dbReference>
<dbReference type="InterPro" id="IPR036270">
    <property type="entry name" value="UPF0358_sf"/>
</dbReference>
<dbReference type="Gene3D" id="1.10.287.750">
    <property type="entry name" value="SO2669-like"/>
    <property type="match status" value="1"/>
</dbReference>